<dbReference type="AlphaFoldDB" id="A0A382NSI3"/>
<evidence type="ECO:0000313" key="5">
    <source>
        <dbReference type="EMBL" id="SVC64046.1"/>
    </source>
</evidence>
<dbReference type="EMBL" id="UINC01102427">
    <property type="protein sequence ID" value="SVC64046.1"/>
    <property type="molecule type" value="Genomic_DNA"/>
</dbReference>
<dbReference type="GO" id="GO:0008483">
    <property type="term" value="F:transaminase activity"/>
    <property type="evidence" value="ECO:0007669"/>
    <property type="project" value="UniProtKB-KW"/>
</dbReference>
<dbReference type="SUPFAM" id="SSF103025">
    <property type="entry name" value="Folate-binding domain"/>
    <property type="match status" value="1"/>
</dbReference>
<feature type="domain" description="Aminomethyltransferase C-terminal" evidence="4">
    <location>
        <begin position="72"/>
        <end position="150"/>
    </location>
</feature>
<keyword evidence="1" id="KW-0032">Aminotransferase</keyword>
<dbReference type="Gene3D" id="4.10.1250.10">
    <property type="entry name" value="Aminomethyltransferase fragment"/>
    <property type="match status" value="1"/>
</dbReference>
<dbReference type="InterPro" id="IPR027266">
    <property type="entry name" value="TrmE/GcvT-like"/>
</dbReference>
<evidence type="ECO:0000259" key="4">
    <source>
        <dbReference type="Pfam" id="PF08669"/>
    </source>
</evidence>
<reference evidence="5" key="1">
    <citation type="submission" date="2018-05" db="EMBL/GenBank/DDBJ databases">
        <authorList>
            <person name="Lanie J.A."/>
            <person name="Ng W.-L."/>
            <person name="Kazmierczak K.M."/>
            <person name="Andrzejewski T.M."/>
            <person name="Davidsen T.M."/>
            <person name="Wayne K.J."/>
            <person name="Tettelin H."/>
            <person name="Glass J.I."/>
            <person name="Rusch D."/>
            <person name="Podicherti R."/>
            <person name="Tsui H.-C.T."/>
            <person name="Winkler M.E."/>
        </authorList>
    </citation>
    <scope>NUCLEOTIDE SEQUENCE</scope>
</reference>
<dbReference type="GO" id="GO:0005829">
    <property type="term" value="C:cytosol"/>
    <property type="evidence" value="ECO:0007669"/>
    <property type="project" value="TreeGrafter"/>
</dbReference>
<feature type="domain" description="GCVT N-terminal" evidence="3">
    <location>
        <begin position="1"/>
        <end position="53"/>
    </location>
</feature>
<dbReference type="PANTHER" id="PTHR43757">
    <property type="entry name" value="AMINOMETHYLTRANSFERASE"/>
    <property type="match status" value="1"/>
</dbReference>
<name>A0A382NSI3_9ZZZZ</name>
<sequence>ILNAGMAYGIKPCGLGARDTLRLEVGLCLYGHEIDETIHPLEARLGWITKLEKPVFIGRDALIARKEEGLSRRLIGIKLLERGIPRQGYEILHDEIPVGKVVSGSMSPMLGCGIGTGYVAYELSKPGTDLQISIRGKEIPAKVARMPFYKSGSRK</sequence>
<dbReference type="FunFam" id="2.40.30.110:FF:000003">
    <property type="entry name" value="Aminomethyltransferase"/>
    <property type="match status" value="1"/>
</dbReference>
<proteinExistence type="predicted"/>
<protein>
    <recommendedName>
        <fullName evidence="6">Glycine cleavage T-protein C-terminal barrel domain-containing protein</fullName>
    </recommendedName>
</protein>
<evidence type="ECO:0008006" key="6">
    <source>
        <dbReference type="Google" id="ProtNLM"/>
    </source>
</evidence>
<accession>A0A382NSI3</accession>
<dbReference type="InterPro" id="IPR013977">
    <property type="entry name" value="GcvT_C"/>
</dbReference>
<dbReference type="InterPro" id="IPR029043">
    <property type="entry name" value="GcvT/YgfZ_C"/>
</dbReference>
<evidence type="ECO:0000256" key="1">
    <source>
        <dbReference type="ARBA" id="ARBA00022576"/>
    </source>
</evidence>
<gene>
    <name evidence="5" type="ORF">METZ01_LOCUS316900</name>
</gene>
<dbReference type="PANTHER" id="PTHR43757:SF2">
    <property type="entry name" value="AMINOMETHYLTRANSFERASE, MITOCHONDRIAL"/>
    <property type="match status" value="1"/>
</dbReference>
<feature type="non-terminal residue" evidence="5">
    <location>
        <position position="1"/>
    </location>
</feature>
<keyword evidence="2" id="KW-0808">Transferase</keyword>
<evidence type="ECO:0000259" key="3">
    <source>
        <dbReference type="Pfam" id="PF01571"/>
    </source>
</evidence>
<dbReference type="Pfam" id="PF08669">
    <property type="entry name" value="GCV_T_C"/>
    <property type="match status" value="1"/>
</dbReference>
<dbReference type="InterPro" id="IPR028896">
    <property type="entry name" value="GcvT/YgfZ/DmdA"/>
</dbReference>
<dbReference type="Gene3D" id="2.40.30.110">
    <property type="entry name" value="Aminomethyltransferase beta-barrel domains"/>
    <property type="match status" value="1"/>
</dbReference>
<dbReference type="FunFam" id="4.10.1250.10:FF:000001">
    <property type="entry name" value="Aminomethyltransferase"/>
    <property type="match status" value="1"/>
</dbReference>
<dbReference type="SUPFAM" id="SSF101790">
    <property type="entry name" value="Aminomethyltransferase beta-barrel domain"/>
    <property type="match status" value="1"/>
</dbReference>
<evidence type="ECO:0000256" key="2">
    <source>
        <dbReference type="ARBA" id="ARBA00022679"/>
    </source>
</evidence>
<dbReference type="Gene3D" id="3.30.1360.120">
    <property type="entry name" value="Probable tRNA modification gtpase trme, domain 1"/>
    <property type="match status" value="1"/>
</dbReference>
<organism evidence="5">
    <name type="scientific">marine metagenome</name>
    <dbReference type="NCBI Taxonomy" id="408172"/>
    <lineage>
        <taxon>unclassified sequences</taxon>
        <taxon>metagenomes</taxon>
        <taxon>ecological metagenomes</taxon>
    </lineage>
</organism>
<dbReference type="InterPro" id="IPR006222">
    <property type="entry name" value="GCVT_N"/>
</dbReference>
<dbReference type="Pfam" id="PF01571">
    <property type="entry name" value="GCV_T"/>
    <property type="match status" value="1"/>
</dbReference>